<proteinExistence type="predicted"/>
<dbReference type="EMBL" id="SLXQ01000001">
    <property type="protein sequence ID" value="TCP56953.1"/>
    <property type="molecule type" value="Genomic_DNA"/>
</dbReference>
<gene>
    <name evidence="1" type="ORF">EV191_101902</name>
</gene>
<keyword evidence="2" id="KW-1185">Reference proteome</keyword>
<dbReference type="AlphaFoldDB" id="A0A4R2R320"/>
<sequence length="182" mass="20013">MRGARQLRRDCALAVASLDFPDPFELPTFVADFAAKRGEDIQLVPVHAEPGAPYGATIQTDDTSYICYPANTTPLHAEHIVLHEIGHLVFEHVGQPRPVTADWAAWLPNVSPELAKRVLRRSEYTAERELAAEVFATIALHRVRRVRRIGTPARTAPRPEVAFPVAGLTAVFDSPPRPPADG</sequence>
<protein>
    <recommendedName>
        <fullName evidence="3">IrrE N-terminal-like domain-containing protein</fullName>
    </recommendedName>
</protein>
<accession>A0A4R2R320</accession>
<name>A0A4R2R320_9PSEU</name>
<evidence type="ECO:0000313" key="2">
    <source>
        <dbReference type="Proteomes" id="UP000294911"/>
    </source>
</evidence>
<evidence type="ECO:0008006" key="3">
    <source>
        <dbReference type="Google" id="ProtNLM"/>
    </source>
</evidence>
<organism evidence="1 2">
    <name type="scientific">Tamaricihabitans halophyticus</name>
    <dbReference type="NCBI Taxonomy" id="1262583"/>
    <lineage>
        <taxon>Bacteria</taxon>
        <taxon>Bacillati</taxon>
        <taxon>Actinomycetota</taxon>
        <taxon>Actinomycetes</taxon>
        <taxon>Pseudonocardiales</taxon>
        <taxon>Pseudonocardiaceae</taxon>
        <taxon>Tamaricihabitans</taxon>
    </lineage>
</organism>
<dbReference type="RefSeq" id="WP_132875485.1">
    <property type="nucleotide sequence ID" value="NZ_SLXQ01000001.1"/>
</dbReference>
<dbReference type="OrthoDB" id="4144896at2"/>
<comment type="caution">
    <text evidence="1">The sequence shown here is derived from an EMBL/GenBank/DDBJ whole genome shotgun (WGS) entry which is preliminary data.</text>
</comment>
<dbReference type="Proteomes" id="UP000294911">
    <property type="component" value="Unassembled WGS sequence"/>
</dbReference>
<evidence type="ECO:0000313" key="1">
    <source>
        <dbReference type="EMBL" id="TCP56953.1"/>
    </source>
</evidence>
<reference evidence="1 2" key="1">
    <citation type="submission" date="2019-03" db="EMBL/GenBank/DDBJ databases">
        <title>Genomic Encyclopedia of Type Strains, Phase IV (KMG-IV): sequencing the most valuable type-strain genomes for metagenomic binning, comparative biology and taxonomic classification.</title>
        <authorList>
            <person name="Goeker M."/>
        </authorList>
    </citation>
    <scope>NUCLEOTIDE SEQUENCE [LARGE SCALE GENOMIC DNA]</scope>
    <source>
        <strain evidence="1 2">DSM 45765</strain>
    </source>
</reference>